<feature type="domain" description="Major facilitator superfamily (MFS) profile" evidence="7">
    <location>
        <begin position="226"/>
        <end position="440"/>
    </location>
</feature>
<keyword evidence="3 6" id="KW-0812">Transmembrane</keyword>
<dbReference type="Proteomes" id="UP001061361">
    <property type="component" value="Chromosome"/>
</dbReference>
<dbReference type="InterPro" id="IPR011701">
    <property type="entry name" value="MFS"/>
</dbReference>
<evidence type="ECO:0000256" key="4">
    <source>
        <dbReference type="ARBA" id="ARBA00022989"/>
    </source>
</evidence>
<dbReference type="Pfam" id="PF07690">
    <property type="entry name" value="MFS_1"/>
    <property type="match status" value="1"/>
</dbReference>
<dbReference type="PANTHER" id="PTHR43385">
    <property type="entry name" value="RIBOFLAVIN TRANSPORTER RIBJ"/>
    <property type="match status" value="1"/>
</dbReference>
<evidence type="ECO:0000259" key="7">
    <source>
        <dbReference type="PROSITE" id="PS50850"/>
    </source>
</evidence>
<name>A0ABM8ANR6_9BACT</name>
<evidence type="ECO:0000256" key="2">
    <source>
        <dbReference type="ARBA" id="ARBA00022448"/>
    </source>
</evidence>
<feature type="transmembrane region" description="Helical" evidence="6">
    <location>
        <begin position="44"/>
        <end position="64"/>
    </location>
</feature>
<comment type="subcellular location">
    <subcellularLocation>
        <location evidence="1">Membrane</location>
        <topology evidence="1">Multi-pass membrane protein</topology>
    </subcellularLocation>
</comment>
<organism evidence="8 9">
    <name type="scientific">Pseudodesulfovibrio portus</name>
    <dbReference type="NCBI Taxonomy" id="231439"/>
    <lineage>
        <taxon>Bacteria</taxon>
        <taxon>Pseudomonadati</taxon>
        <taxon>Thermodesulfobacteriota</taxon>
        <taxon>Desulfovibrionia</taxon>
        <taxon>Desulfovibrionales</taxon>
        <taxon>Desulfovibrionaceae</taxon>
    </lineage>
</organism>
<feature type="transmembrane region" description="Helical" evidence="6">
    <location>
        <begin position="269"/>
        <end position="289"/>
    </location>
</feature>
<feature type="transmembrane region" description="Helical" evidence="6">
    <location>
        <begin position="76"/>
        <end position="93"/>
    </location>
</feature>
<sequence>MTNEKTMNRWLVVPGAILIQLCLGAIYAWSVFTPALKDAGWTKMETQIVFAVGLAVFAVVMVWAGKKLGSWGPRKLTIASGLVLGAGYALAGLTGGTNFWSLLLLIGVVGGAGIGIGYVVPIAVGMRWFPDKKGLITGLAVAGFGFGAMGWVKLAGSWGHLIADLGLSTTFIIYGIAFAALVVTGGFFMVFPPEGWLPEGYTPPVAGTAGSDEAVGVSGVGILRTYQFKLIFLTFVFSAGAGLMSIGLMKLYPMEALQGAGYSAAEASAISGTAMAVFFSLANGVGRIAWGMMSDLMGRKASIIIMTATQGLCVIAFPTMAQSELVLYVGAAFIGFNFGGNFALFPTMTADIFGAKNVGQNYPFVFLAYGAGGIGGPILGGFLGDMGNFPMAFTTCGVLCLVGAVLTWHCNALNAQEHELTGIKAISKRLSPPSSGAVDK</sequence>
<proteinExistence type="predicted"/>
<gene>
    <name evidence="8" type="ORF">JCM14722_05660</name>
</gene>
<dbReference type="PROSITE" id="PS50850">
    <property type="entry name" value="MFS"/>
    <property type="match status" value="1"/>
</dbReference>
<keyword evidence="5 6" id="KW-0472">Membrane</keyword>
<keyword evidence="2" id="KW-0813">Transport</keyword>
<feature type="transmembrane region" description="Helical" evidence="6">
    <location>
        <begin position="230"/>
        <end position="249"/>
    </location>
</feature>
<evidence type="ECO:0000256" key="1">
    <source>
        <dbReference type="ARBA" id="ARBA00004141"/>
    </source>
</evidence>
<feature type="transmembrane region" description="Helical" evidence="6">
    <location>
        <begin position="99"/>
        <end position="122"/>
    </location>
</feature>
<evidence type="ECO:0000256" key="3">
    <source>
        <dbReference type="ARBA" id="ARBA00022692"/>
    </source>
</evidence>
<dbReference type="RefSeq" id="WP_264983082.1">
    <property type="nucleotide sequence ID" value="NZ_AP026708.1"/>
</dbReference>
<accession>A0ABM8ANR6</accession>
<feature type="transmembrane region" description="Helical" evidence="6">
    <location>
        <begin position="364"/>
        <end position="383"/>
    </location>
</feature>
<protein>
    <submittedName>
        <fullName evidence="8">MFS transporter</fullName>
    </submittedName>
</protein>
<dbReference type="InterPro" id="IPR052983">
    <property type="entry name" value="MFS_Riboflavin_Transporter"/>
</dbReference>
<dbReference type="EMBL" id="AP026708">
    <property type="protein sequence ID" value="BDQ33024.1"/>
    <property type="molecule type" value="Genomic_DNA"/>
</dbReference>
<evidence type="ECO:0000256" key="6">
    <source>
        <dbReference type="SAM" id="Phobius"/>
    </source>
</evidence>
<keyword evidence="4 6" id="KW-1133">Transmembrane helix</keyword>
<evidence type="ECO:0000313" key="9">
    <source>
        <dbReference type="Proteomes" id="UP001061361"/>
    </source>
</evidence>
<dbReference type="InterPro" id="IPR036259">
    <property type="entry name" value="MFS_trans_sf"/>
</dbReference>
<dbReference type="PANTHER" id="PTHR43385:SF1">
    <property type="entry name" value="RIBOFLAVIN TRANSPORTER RIBJ"/>
    <property type="match status" value="1"/>
</dbReference>
<dbReference type="Gene3D" id="1.20.1250.20">
    <property type="entry name" value="MFS general substrate transporter like domains"/>
    <property type="match status" value="2"/>
</dbReference>
<reference evidence="8" key="1">
    <citation type="submission" date="2022-08" db="EMBL/GenBank/DDBJ databases">
        <title>Genome Sequence of the sulphate-reducing bacterium, Pseudodesulfovibrio portus JCM14722.</title>
        <authorList>
            <person name="Kondo R."/>
            <person name="Kataoka T."/>
        </authorList>
    </citation>
    <scope>NUCLEOTIDE SEQUENCE</scope>
    <source>
        <strain evidence="8">JCM 14722</strain>
    </source>
</reference>
<dbReference type="SUPFAM" id="SSF103473">
    <property type="entry name" value="MFS general substrate transporter"/>
    <property type="match status" value="1"/>
</dbReference>
<feature type="transmembrane region" description="Helical" evidence="6">
    <location>
        <begin position="134"/>
        <end position="152"/>
    </location>
</feature>
<feature type="transmembrane region" description="Helical" evidence="6">
    <location>
        <begin position="389"/>
        <end position="408"/>
    </location>
</feature>
<dbReference type="InterPro" id="IPR020846">
    <property type="entry name" value="MFS_dom"/>
</dbReference>
<feature type="transmembrane region" description="Helical" evidence="6">
    <location>
        <begin position="172"/>
        <end position="191"/>
    </location>
</feature>
<dbReference type="CDD" id="cd17353">
    <property type="entry name" value="MFS_OFA_like"/>
    <property type="match status" value="1"/>
</dbReference>
<keyword evidence="9" id="KW-1185">Reference proteome</keyword>
<feature type="transmembrane region" description="Helical" evidence="6">
    <location>
        <begin position="325"/>
        <end position="344"/>
    </location>
</feature>
<evidence type="ECO:0000256" key="5">
    <source>
        <dbReference type="ARBA" id="ARBA00023136"/>
    </source>
</evidence>
<feature type="transmembrane region" description="Helical" evidence="6">
    <location>
        <begin position="12"/>
        <end position="32"/>
    </location>
</feature>
<evidence type="ECO:0000313" key="8">
    <source>
        <dbReference type="EMBL" id="BDQ33024.1"/>
    </source>
</evidence>